<feature type="transmembrane region" description="Helical" evidence="6">
    <location>
        <begin position="340"/>
        <end position="364"/>
    </location>
</feature>
<dbReference type="Pfam" id="PF13440">
    <property type="entry name" value="Polysacc_synt_3"/>
    <property type="match status" value="1"/>
</dbReference>
<dbReference type="EMBL" id="CP000492">
    <property type="protein sequence ID" value="ABL66609.1"/>
    <property type="molecule type" value="Genomic_DNA"/>
</dbReference>
<feature type="transmembrane region" description="Helical" evidence="6">
    <location>
        <begin position="123"/>
        <end position="144"/>
    </location>
</feature>
<dbReference type="PANTHER" id="PTHR30250:SF28">
    <property type="entry name" value="POLYSACCHARIDE BIOSYNTHESIS PROTEIN"/>
    <property type="match status" value="1"/>
</dbReference>
<comment type="subcellular location">
    <subcellularLocation>
        <location evidence="1">Cell membrane</location>
        <topology evidence="1">Multi-pass membrane protein</topology>
    </subcellularLocation>
</comment>
<feature type="transmembrane region" description="Helical" evidence="6">
    <location>
        <begin position="299"/>
        <end position="320"/>
    </location>
</feature>
<feature type="transmembrane region" description="Helical" evidence="6">
    <location>
        <begin position="49"/>
        <end position="75"/>
    </location>
</feature>
<evidence type="ECO:0000313" key="8">
    <source>
        <dbReference type="Proteomes" id="UP000008701"/>
    </source>
</evidence>
<evidence type="ECO:0000256" key="5">
    <source>
        <dbReference type="ARBA" id="ARBA00023136"/>
    </source>
</evidence>
<keyword evidence="8" id="KW-1185">Reference proteome</keyword>
<protein>
    <submittedName>
        <fullName evidence="7">Polysaccharide biosynthesis protein</fullName>
    </submittedName>
</protein>
<sequence>MDIFLKYINKFYSSGFVRSVMALTAGTLFSQIIIFISSPLITRLYSPDVFGVLGVFMSLVTLISPVIGLMYPMAIVLPENDKEAVSVFWVSIIATIIITILSYLLIYILYVFQIRIKFISIDLLYWVCFVFGMNGIAQCFQYWLIRNQKFYLNAIAEASQSLVFIIIVLSIGYFYPNQWVLIFAAVLRSLIFFLFLMYGSFKYTNILSFDCSLSHMIKVAKEYISFPVYRMPQKLVNSIGLNIPVIFIGTYFNSSNVGYYSLSKNVVSVPVRLIGKSIADVFYPKLNNSKLKSCDIYNMLMKTTIVLSIAIILPFALFFLLSPEIFSFLYGQAWREAGEYAKWIAIWLFFGLINQPVVVAVSVLSLDREYFVYEVFSLILRSLFIFIGMYYYGSALACIILYSLISAICNMVLIIYVLIVARNNRDISFSK</sequence>
<evidence type="ECO:0000256" key="6">
    <source>
        <dbReference type="SAM" id="Phobius"/>
    </source>
</evidence>
<evidence type="ECO:0000256" key="2">
    <source>
        <dbReference type="ARBA" id="ARBA00022475"/>
    </source>
</evidence>
<reference evidence="7 8" key="1">
    <citation type="submission" date="2006-12" db="EMBL/GenBank/DDBJ databases">
        <title>Complete sequence of Chlorobium phaeobacteroides DSM 266.</title>
        <authorList>
            <consortium name="US DOE Joint Genome Institute"/>
            <person name="Copeland A."/>
            <person name="Lucas S."/>
            <person name="Lapidus A."/>
            <person name="Barry K."/>
            <person name="Detter J.C."/>
            <person name="Glavina del Rio T."/>
            <person name="Hammon N."/>
            <person name="Israni S."/>
            <person name="Pitluck S."/>
            <person name="Goltsman E."/>
            <person name="Schmutz J."/>
            <person name="Larimer F."/>
            <person name="Land M."/>
            <person name="Hauser L."/>
            <person name="Mikhailova N."/>
            <person name="Li T."/>
            <person name="Overmann J."/>
            <person name="Bryant D.A."/>
            <person name="Richardson P."/>
        </authorList>
    </citation>
    <scope>NUCLEOTIDE SEQUENCE [LARGE SCALE GENOMIC DNA]</scope>
    <source>
        <strain evidence="7 8">DSM 266</strain>
    </source>
</reference>
<dbReference type="HOGENOM" id="CLU_037830_0_0_10"/>
<keyword evidence="2" id="KW-1003">Cell membrane</keyword>
<feature type="transmembrane region" description="Helical" evidence="6">
    <location>
        <begin position="87"/>
        <end position="111"/>
    </location>
</feature>
<dbReference type="AlphaFoldDB" id="A1BJN2"/>
<accession>A1BJN2</accession>
<feature type="transmembrane region" description="Helical" evidence="6">
    <location>
        <begin position="20"/>
        <end position="42"/>
    </location>
</feature>
<dbReference type="Proteomes" id="UP000008701">
    <property type="component" value="Chromosome"/>
</dbReference>
<dbReference type="InterPro" id="IPR050833">
    <property type="entry name" value="Poly_Biosynth_Transport"/>
</dbReference>
<feature type="transmembrane region" description="Helical" evidence="6">
    <location>
        <begin position="179"/>
        <end position="198"/>
    </location>
</feature>
<feature type="transmembrane region" description="Helical" evidence="6">
    <location>
        <begin position="150"/>
        <end position="172"/>
    </location>
</feature>
<dbReference type="PANTHER" id="PTHR30250">
    <property type="entry name" value="PST FAMILY PREDICTED COLANIC ACID TRANSPORTER"/>
    <property type="match status" value="1"/>
</dbReference>
<feature type="transmembrane region" description="Helical" evidence="6">
    <location>
        <begin position="371"/>
        <end position="393"/>
    </location>
</feature>
<dbReference type="STRING" id="290317.Cpha266_2622"/>
<name>A1BJN2_CHLPD</name>
<feature type="transmembrane region" description="Helical" evidence="6">
    <location>
        <begin position="235"/>
        <end position="254"/>
    </location>
</feature>
<dbReference type="eggNOG" id="COG2244">
    <property type="taxonomic scope" value="Bacteria"/>
</dbReference>
<proteinExistence type="predicted"/>
<evidence type="ECO:0000256" key="4">
    <source>
        <dbReference type="ARBA" id="ARBA00022989"/>
    </source>
</evidence>
<keyword evidence="3 6" id="KW-0812">Transmembrane</keyword>
<dbReference type="GO" id="GO:0005886">
    <property type="term" value="C:plasma membrane"/>
    <property type="evidence" value="ECO:0007669"/>
    <property type="project" value="UniProtKB-SubCell"/>
</dbReference>
<evidence type="ECO:0000313" key="7">
    <source>
        <dbReference type="EMBL" id="ABL66609.1"/>
    </source>
</evidence>
<dbReference type="KEGG" id="cph:Cpha266_2622"/>
<dbReference type="OrthoDB" id="109075at2"/>
<evidence type="ECO:0000256" key="1">
    <source>
        <dbReference type="ARBA" id="ARBA00004651"/>
    </source>
</evidence>
<gene>
    <name evidence="7" type="ordered locus">Cpha266_2622</name>
</gene>
<organism evidence="7 8">
    <name type="scientific">Chlorobium phaeobacteroides (strain DSM 266 / SMG 266 / 2430)</name>
    <dbReference type="NCBI Taxonomy" id="290317"/>
    <lineage>
        <taxon>Bacteria</taxon>
        <taxon>Pseudomonadati</taxon>
        <taxon>Chlorobiota</taxon>
        <taxon>Chlorobiia</taxon>
        <taxon>Chlorobiales</taxon>
        <taxon>Chlorobiaceae</taxon>
        <taxon>Chlorobium/Pelodictyon group</taxon>
        <taxon>Chlorobium</taxon>
    </lineage>
</organism>
<feature type="transmembrane region" description="Helical" evidence="6">
    <location>
        <begin position="399"/>
        <end position="421"/>
    </location>
</feature>
<evidence type="ECO:0000256" key="3">
    <source>
        <dbReference type="ARBA" id="ARBA00022692"/>
    </source>
</evidence>
<keyword evidence="5 6" id="KW-0472">Membrane</keyword>
<dbReference type="RefSeq" id="WP_015961140.1">
    <property type="nucleotide sequence ID" value="NC_008639.1"/>
</dbReference>
<keyword evidence="4 6" id="KW-1133">Transmembrane helix</keyword>